<dbReference type="Gene3D" id="1.10.443.10">
    <property type="entry name" value="Intergrase catalytic core"/>
    <property type="match status" value="1"/>
</dbReference>
<dbReference type="InterPro" id="IPR011010">
    <property type="entry name" value="DNA_brk_join_enz"/>
</dbReference>
<feature type="domain" description="Tyr recombinase" evidence="3">
    <location>
        <begin position="74"/>
        <end position="260"/>
    </location>
</feature>
<proteinExistence type="predicted"/>
<dbReference type="GO" id="GO:0003677">
    <property type="term" value="F:DNA binding"/>
    <property type="evidence" value="ECO:0007669"/>
    <property type="project" value="InterPro"/>
</dbReference>
<dbReference type="AlphaFoldDB" id="A0A1M5MGJ6"/>
<dbReference type="PANTHER" id="PTHR30349:SF82">
    <property type="entry name" value="INTEGRASE_RECOMBINASE YOEC-RELATED"/>
    <property type="match status" value="1"/>
</dbReference>
<gene>
    <name evidence="4" type="ORF">SAMN05444169_4016</name>
</gene>
<keyword evidence="1" id="KW-0229">DNA integration</keyword>
<dbReference type="InterPro" id="IPR013762">
    <property type="entry name" value="Integrase-like_cat_sf"/>
</dbReference>
<name>A0A1M5MGJ6_9BRAD</name>
<dbReference type="Pfam" id="PF00589">
    <property type="entry name" value="Phage_integrase"/>
    <property type="match status" value="1"/>
</dbReference>
<evidence type="ECO:0000313" key="4">
    <source>
        <dbReference type="EMBL" id="SHG76327.1"/>
    </source>
</evidence>
<evidence type="ECO:0000256" key="1">
    <source>
        <dbReference type="ARBA" id="ARBA00022908"/>
    </source>
</evidence>
<evidence type="ECO:0000256" key="2">
    <source>
        <dbReference type="ARBA" id="ARBA00023172"/>
    </source>
</evidence>
<evidence type="ECO:0000313" key="5">
    <source>
        <dbReference type="Proteomes" id="UP000190675"/>
    </source>
</evidence>
<reference evidence="4 5" key="1">
    <citation type="submission" date="2016-11" db="EMBL/GenBank/DDBJ databases">
        <authorList>
            <person name="Jaros S."/>
            <person name="Januszkiewicz K."/>
            <person name="Wedrychowicz H."/>
        </authorList>
    </citation>
    <scope>NUCLEOTIDE SEQUENCE [LARGE SCALE GENOMIC DNA]</scope>
    <source>
        <strain evidence="4 5">GAS242</strain>
    </source>
</reference>
<accession>A0A1M5MGJ6</accession>
<dbReference type="InterPro" id="IPR002104">
    <property type="entry name" value="Integrase_catalytic"/>
</dbReference>
<dbReference type="EMBL" id="LT670818">
    <property type="protein sequence ID" value="SHG76327.1"/>
    <property type="molecule type" value="Genomic_DNA"/>
</dbReference>
<dbReference type="Proteomes" id="UP000190675">
    <property type="component" value="Chromosome I"/>
</dbReference>
<dbReference type="SUPFAM" id="SSF56349">
    <property type="entry name" value="DNA breaking-rejoining enzymes"/>
    <property type="match status" value="1"/>
</dbReference>
<dbReference type="GO" id="GO:0015074">
    <property type="term" value="P:DNA integration"/>
    <property type="evidence" value="ECO:0007669"/>
    <property type="project" value="UniProtKB-KW"/>
</dbReference>
<organism evidence="4 5">
    <name type="scientific">Bradyrhizobium erythrophlei</name>
    <dbReference type="NCBI Taxonomy" id="1437360"/>
    <lineage>
        <taxon>Bacteria</taxon>
        <taxon>Pseudomonadati</taxon>
        <taxon>Pseudomonadota</taxon>
        <taxon>Alphaproteobacteria</taxon>
        <taxon>Hyphomicrobiales</taxon>
        <taxon>Nitrobacteraceae</taxon>
        <taxon>Bradyrhizobium</taxon>
    </lineage>
</organism>
<sequence>MNSSRTQVRHRNVRLAPEVANRKWHLDEITPHFCSYDPSLTIERRGGRDGGESVMLTVVDKDRPRPWNKGLLVGQKKPLQPQHVWSIRVRLEISRKWRDLALFNLAIDSKLRACDLVKLRLDEVCLGAKVRDRATIVQKKTGRPVQFEITEQTRVSVEAWLRTVRTTGCRYLFPSRLHARPHLSTRQYGRLVHRWVDSIGLESVSYGTHSMRRTKVTQIYRKTGNLRAVQLLLGHTKLESTVRYLGIEVDDALNIAEQIEL</sequence>
<protein>
    <submittedName>
        <fullName evidence="4">Phage integrase family protein</fullName>
    </submittedName>
</protein>
<dbReference type="PANTHER" id="PTHR30349">
    <property type="entry name" value="PHAGE INTEGRASE-RELATED"/>
    <property type="match status" value="1"/>
</dbReference>
<evidence type="ECO:0000259" key="3">
    <source>
        <dbReference type="PROSITE" id="PS51898"/>
    </source>
</evidence>
<dbReference type="InterPro" id="IPR050090">
    <property type="entry name" value="Tyrosine_recombinase_XerCD"/>
</dbReference>
<keyword evidence="2" id="KW-0233">DNA recombination</keyword>
<dbReference type="PROSITE" id="PS51898">
    <property type="entry name" value="TYR_RECOMBINASE"/>
    <property type="match status" value="1"/>
</dbReference>
<dbReference type="GO" id="GO:0006310">
    <property type="term" value="P:DNA recombination"/>
    <property type="evidence" value="ECO:0007669"/>
    <property type="project" value="UniProtKB-KW"/>
</dbReference>